<proteinExistence type="predicted"/>
<evidence type="ECO:0000313" key="2">
    <source>
        <dbReference type="EMBL" id="PTM46266.1"/>
    </source>
</evidence>
<dbReference type="Proteomes" id="UP000240996">
    <property type="component" value="Unassembled WGS sequence"/>
</dbReference>
<comment type="caution">
    <text evidence="2">The sequence shown here is derived from an EMBL/GenBank/DDBJ whole genome shotgun (WGS) entry which is preliminary data.</text>
</comment>
<keyword evidence="3" id="KW-1185">Reference proteome</keyword>
<dbReference type="EMBL" id="PZZN01000002">
    <property type="protein sequence ID" value="PTM46266.1"/>
    <property type="molecule type" value="Genomic_DNA"/>
</dbReference>
<accession>A0A2T4YRX1</accession>
<evidence type="ECO:0008006" key="4">
    <source>
        <dbReference type="Google" id="ProtNLM"/>
    </source>
</evidence>
<dbReference type="AlphaFoldDB" id="A0A2T4YRX1"/>
<feature type="region of interest" description="Disordered" evidence="1">
    <location>
        <begin position="84"/>
        <end position="103"/>
    </location>
</feature>
<name>A0A2T4YRX1_9SPHN</name>
<gene>
    <name evidence="2" type="ORF">C8J24_2507</name>
</gene>
<dbReference type="RefSeq" id="WP_031393980.1">
    <property type="nucleotide sequence ID" value="NZ_CP098762.1"/>
</dbReference>
<sequence length="103" mass="11201">MRTSLQKYPTVALLLIGSIGLGGCATKGFVREQIATVNTRIDGMDGRLRTVEGTSGEALTQAQAAAGQAQQNGQRIDQINGRVDGMEQKMQQQMQQRQRKPRG</sequence>
<evidence type="ECO:0000256" key="1">
    <source>
        <dbReference type="SAM" id="MobiDB-lite"/>
    </source>
</evidence>
<protein>
    <recommendedName>
        <fullName evidence="4">Murein lipoprotein</fullName>
    </recommendedName>
</protein>
<evidence type="ECO:0000313" key="3">
    <source>
        <dbReference type="Proteomes" id="UP000240996"/>
    </source>
</evidence>
<dbReference type="PROSITE" id="PS51257">
    <property type="entry name" value="PROKAR_LIPOPROTEIN"/>
    <property type="match status" value="1"/>
</dbReference>
<reference evidence="2 3" key="1">
    <citation type="submission" date="2018-04" db="EMBL/GenBank/DDBJ databases">
        <title>Genomic Encyclopedia of Type Strains, Phase III (KMG-III): the genomes of soil and plant-associated and newly described type strains.</title>
        <authorList>
            <person name="Whitman W."/>
        </authorList>
    </citation>
    <scope>NUCLEOTIDE SEQUENCE [LARGE SCALE GENOMIC DNA]</scope>
    <source>
        <strain evidence="2 3">NW12</strain>
    </source>
</reference>
<organism evidence="2 3">
    <name type="scientific">Sphingomonas aerolata</name>
    <dbReference type="NCBI Taxonomy" id="185951"/>
    <lineage>
        <taxon>Bacteria</taxon>
        <taxon>Pseudomonadati</taxon>
        <taxon>Pseudomonadota</taxon>
        <taxon>Alphaproteobacteria</taxon>
        <taxon>Sphingomonadales</taxon>
        <taxon>Sphingomonadaceae</taxon>
        <taxon>Sphingomonas</taxon>
    </lineage>
</organism>
<dbReference type="GeneID" id="93690299"/>